<feature type="compositionally biased region" description="Low complexity" evidence="6">
    <location>
        <begin position="670"/>
        <end position="682"/>
    </location>
</feature>
<feature type="compositionally biased region" description="Basic and acidic residues" evidence="6">
    <location>
        <begin position="599"/>
        <end position="615"/>
    </location>
</feature>
<reference evidence="8 9" key="1">
    <citation type="submission" date="2024-06" db="EMBL/GenBank/DDBJ databases">
        <authorList>
            <person name="Pan Q."/>
            <person name="Wen M."/>
            <person name="Jouanno E."/>
            <person name="Zahm M."/>
            <person name="Klopp C."/>
            <person name="Cabau C."/>
            <person name="Louis A."/>
            <person name="Berthelot C."/>
            <person name="Parey E."/>
            <person name="Roest Crollius H."/>
            <person name="Montfort J."/>
            <person name="Robinson-Rechavi M."/>
            <person name="Bouchez O."/>
            <person name="Lampietro C."/>
            <person name="Lopez Roques C."/>
            <person name="Donnadieu C."/>
            <person name="Postlethwait J."/>
            <person name="Bobe J."/>
            <person name="Verreycken H."/>
            <person name="Guiguen Y."/>
        </authorList>
    </citation>
    <scope>NUCLEOTIDE SEQUENCE [LARGE SCALE GENOMIC DNA]</scope>
    <source>
        <strain evidence="8">Up_M1</strain>
        <tissue evidence="8">Testis</tissue>
    </source>
</reference>
<feature type="region of interest" description="Disordered" evidence="6">
    <location>
        <begin position="59"/>
        <end position="137"/>
    </location>
</feature>
<name>A0ABD0WY45_UMBPY</name>
<feature type="region of interest" description="Disordered" evidence="6">
    <location>
        <begin position="332"/>
        <end position="395"/>
    </location>
</feature>
<dbReference type="AlphaFoldDB" id="A0ABD0WY45"/>
<accession>A0ABD0WY45</accession>
<dbReference type="PANTHER" id="PTHR46077:SF1">
    <property type="entry name" value="TOP1 BINDING ARGININE_SERINE RICH PROTEIN, E3 UBIQUITIN LIGASE"/>
    <property type="match status" value="1"/>
</dbReference>
<feature type="compositionally biased region" description="Acidic residues" evidence="6">
    <location>
        <begin position="333"/>
        <end position="343"/>
    </location>
</feature>
<dbReference type="EC" id="2.3.2.27" evidence="2"/>
<feature type="compositionally biased region" description="Basic and acidic residues" evidence="6">
    <location>
        <begin position="80"/>
        <end position="89"/>
    </location>
</feature>
<proteinExistence type="predicted"/>
<evidence type="ECO:0000313" key="8">
    <source>
        <dbReference type="EMBL" id="KAL0970556.1"/>
    </source>
</evidence>
<feature type="compositionally biased region" description="Polar residues" evidence="6">
    <location>
        <begin position="909"/>
        <end position="922"/>
    </location>
</feature>
<feature type="domain" description="Topors PWI-like" evidence="7">
    <location>
        <begin position="219"/>
        <end position="297"/>
    </location>
</feature>
<feature type="compositionally biased region" description="Basic residues" evidence="6">
    <location>
        <begin position="771"/>
        <end position="786"/>
    </location>
</feature>
<feature type="compositionally biased region" description="Low complexity" evidence="6">
    <location>
        <begin position="640"/>
        <end position="649"/>
    </location>
</feature>
<feature type="compositionally biased region" description="Basic and acidic residues" evidence="6">
    <location>
        <begin position="469"/>
        <end position="485"/>
    </location>
</feature>
<feature type="compositionally biased region" description="Basic residues" evidence="6">
    <location>
        <begin position="495"/>
        <end position="504"/>
    </location>
</feature>
<feature type="region of interest" description="Disordered" evidence="6">
    <location>
        <begin position="411"/>
        <end position="787"/>
    </location>
</feature>
<dbReference type="GO" id="GO:0061630">
    <property type="term" value="F:ubiquitin protein ligase activity"/>
    <property type="evidence" value="ECO:0007669"/>
    <property type="project" value="UniProtKB-EC"/>
</dbReference>
<dbReference type="EMBL" id="JAGEUA010000007">
    <property type="protein sequence ID" value="KAL0970556.1"/>
    <property type="molecule type" value="Genomic_DNA"/>
</dbReference>
<keyword evidence="4" id="KW-0805">Transcription regulation</keyword>
<evidence type="ECO:0000256" key="4">
    <source>
        <dbReference type="ARBA" id="ARBA00023015"/>
    </source>
</evidence>
<feature type="compositionally biased region" description="Pro residues" evidence="6">
    <location>
        <begin position="101"/>
        <end position="115"/>
    </location>
</feature>
<keyword evidence="5" id="KW-0804">Transcription</keyword>
<evidence type="ECO:0000256" key="1">
    <source>
        <dbReference type="ARBA" id="ARBA00000900"/>
    </source>
</evidence>
<feature type="compositionally biased region" description="Low complexity" evidence="6">
    <location>
        <begin position="548"/>
        <end position="568"/>
    </location>
</feature>
<feature type="region of interest" description="Disordered" evidence="6">
    <location>
        <begin position="903"/>
        <end position="922"/>
    </location>
</feature>
<keyword evidence="9" id="KW-1185">Reference proteome</keyword>
<comment type="catalytic activity">
    <reaction evidence="1">
        <text>S-ubiquitinyl-[E2 ubiquitin-conjugating enzyme]-L-cysteine + [acceptor protein]-L-lysine = [E2 ubiquitin-conjugating enzyme]-L-cysteine + N(6)-ubiquitinyl-[acceptor protein]-L-lysine.</text>
        <dbReference type="EC" id="2.3.2.27"/>
    </reaction>
</comment>
<organism evidence="8 9">
    <name type="scientific">Umbra pygmaea</name>
    <name type="common">Eastern mudminnow</name>
    <dbReference type="NCBI Taxonomy" id="75934"/>
    <lineage>
        <taxon>Eukaryota</taxon>
        <taxon>Metazoa</taxon>
        <taxon>Chordata</taxon>
        <taxon>Craniata</taxon>
        <taxon>Vertebrata</taxon>
        <taxon>Euteleostomi</taxon>
        <taxon>Actinopterygii</taxon>
        <taxon>Neopterygii</taxon>
        <taxon>Teleostei</taxon>
        <taxon>Protacanthopterygii</taxon>
        <taxon>Esociformes</taxon>
        <taxon>Umbridae</taxon>
        <taxon>Umbra</taxon>
    </lineage>
</organism>
<feature type="region of interest" description="Disordered" evidence="6">
    <location>
        <begin position="936"/>
        <end position="1028"/>
    </location>
</feature>
<evidence type="ECO:0000256" key="3">
    <source>
        <dbReference type="ARBA" id="ARBA00022679"/>
    </source>
</evidence>
<dbReference type="Pfam" id="PF26084">
    <property type="entry name" value="PWI_Topors"/>
    <property type="match status" value="1"/>
</dbReference>
<dbReference type="Proteomes" id="UP001557470">
    <property type="component" value="Unassembled WGS sequence"/>
</dbReference>
<gene>
    <name evidence="8" type="ORF">UPYG_G00243710</name>
</gene>
<evidence type="ECO:0000256" key="6">
    <source>
        <dbReference type="SAM" id="MobiDB-lite"/>
    </source>
</evidence>
<keyword evidence="3" id="KW-0808">Transferase</keyword>
<dbReference type="InterPro" id="IPR058745">
    <property type="entry name" value="PWI_Topors"/>
</dbReference>
<dbReference type="PANTHER" id="PTHR46077">
    <property type="entry name" value="E3 UBIQUITIN-PROTEIN LIGASE TOPORS"/>
    <property type="match status" value="1"/>
</dbReference>
<feature type="compositionally biased region" description="Basic and acidic residues" evidence="6">
    <location>
        <begin position="658"/>
        <end position="669"/>
    </location>
</feature>
<evidence type="ECO:0000313" key="9">
    <source>
        <dbReference type="Proteomes" id="UP001557470"/>
    </source>
</evidence>
<feature type="compositionally biased region" description="Acidic residues" evidence="6">
    <location>
        <begin position="386"/>
        <end position="395"/>
    </location>
</feature>
<feature type="compositionally biased region" description="Polar residues" evidence="6">
    <location>
        <begin position="984"/>
        <end position="1028"/>
    </location>
</feature>
<evidence type="ECO:0000256" key="2">
    <source>
        <dbReference type="ARBA" id="ARBA00012483"/>
    </source>
</evidence>
<sequence length="1028" mass="113475">MLIWCFLLAQAECPLCKQPFSSILHSVKAQDDFKEFTLRPPPAPGENGTSMMAAALVTAGAGGNPGDRRRSRRRGGAAESGRRPRERRYLGRQPGGRVLLPTPPTPPLPPPPPLHAPLLPRPEDGGMAGEGMRGNDVYEAEDPGVIFEGLTGASVPPPNDRGVQRLMVRLAARRRAQREGRTVRHLRPREMLAFRRALYRCGVRVRSDSERPRDITAAFYQRNPAALQRLHPWLQRELTVLYGAHGSLVNIVQRIITSRITHHDMAGGGVAIQDELRPFLLARTDHFLHELICFARSPLSMDTYDQLAVYDPQSQQGQVTSSSDTDDSVIAISEEEEEEEEGGGSEGERERRPIRHMPATIRRQSGAGVGDRNPPQQQEASTAGGAEEEEEEELVEECMIVGFVKPMAERTPELVQLSSDPSDQETEQQNQETGERTEGFTLPALPPVCFPIPPLNIPPASPHNPPSSDSKEAVVEKDRGGERCHPCPTVERTREGRRRRRSRPHSGLSESLSNPSRVAGPRSRPVVREMVGQLRSVGSAGISRKQLEGSNRGRASASGESSGAGSNEEAMRERGGGGRKKRERELNKHSENRHRVREQRREREKERSRCKEAVRQRSPYQPARSRYSHTGIFSSPEYLSHSTSPFRSPSRSRHSKRSRESSREHRRSGSSDSLGSSVSRLSADGQTSRHSDKPGGKRKYKTRHLEDPSWEPPSSACRRDGDKHVGRGGEESSRRSRPKMRESEKRRRPSRSPSVEIIYEGTTVLAASPSRPHHKRKHKRKQQHHGMLHDSPVIITIDSDSDRAVQTNKLADDGALDLSEHDALAFPDRDLRLSGLPPADHGLDMGVDISDLAVDILNHNSDNSHDVLLKVDDPAVDVSAQIKKCKNQNSTNDPVNCSLDAGGRVGPQVSRSTPGVSSSVTSDSRLLEAILQELEHIPLPDPDPDVTSEPDLNRNATTQDCGERVRAPRDSSVTAGSSWRLEAGTSTKSFVFPTDHQSTRSPARLSTDNLDSGSQNQSANPFGYSTVS</sequence>
<comment type="caution">
    <text evidence="8">The sequence shown here is derived from an EMBL/GenBank/DDBJ whole genome shotgun (WGS) entry which is preliminary data.</text>
</comment>
<feature type="compositionally biased region" description="Pro residues" evidence="6">
    <location>
        <begin position="444"/>
        <end position="465"/>
    </location>
</feature>
<evidence type="ECO:0000259" key="7">
    <source>
        <dbReference type="Pfam" id="PF26084"/>
    </source>
</evidence>
<protein>
    <recommendedName>
        <fullName evidence="2">RING-type E3 ubiquitin transferase</fullName>
        <ecNumber evidence="2">2.3.2.27</ecNumber>
    </recommendedName>
</protein>
<feature type="compositionally biased region" description="Basic and acidic residues" evidence="6">
    <location>
        <begin position="717"/>
        <end position="745"/>
    </location>
</feature>
<evidence type="ECO:0000256" key="5">
    <source>
        <dbReference type="ARBA" id="ARBA00023163"/>
    </source>
</evidence>